<proteinExistence type="predicted"/>
<feature type="non-terminal residue" evidence="1">
    <location>
        <position position="150"/>
    </location>
</feature>
<evidence type="ECO:0000313" key="2">
    <source>
        <dbReference type="Proteomes" id="UP000257109"/>
    </source>
</evidence>
<dbReference type="AlphaFoldDB" id="A0A371HST6"/>
<organism evidence="1 2">
    <name type="scientific">Mucuna pruriens</name>
    <name type="common">Velvet bean</name>
    <name type="synonym">Dolichos pruriens</name>
    <dbReference type="NCBI Taxonomy" id="157652"/>
    <lineage>
        <taxon>Eukaryota</taxon>
        <taxon>Viridiplantae</taxon>
        <taxon>Streptophyta</taxon>
        <taxon>Embryophyta</taxon>
        <taxon>Tracheophyta</taxon>
        <taxon>Spermatophyta</taxon>
        <taxon>Magnoliopsida</taxon>
        <taxon>eudicotyledons</taxon>
        <taxon>Gunneridae</taxon>
        <taxon>Pentapetalae</taxon>
        <taxon>rosids</taxon>
        <taxon>fabids</taxon>
        <taxon>Fabales</taxon>
        <taxon>Fabaceae</taxon>
        <taxon>Papilionoideae</taxon>
        <taxon>50 kb inversion clade</taxon>
        <taxon>NPAAA clade</taxon>
        <taxon>indigoferoid/millettioid clade</taxon>
        <taxon>Phaseoleae</taxon>
        <taxon>Mucuna</taxon>
    </lineage>
</organism>
<sequence length="150" mass="17842">MTSNKSFQQKDVFIHRAFIFNDEGYNYLKERTIIFIGAINLDVSVSDWIDGDKEKVQYNLKYKNIITFALRYDEDPLQVTHENPNEVKRARMNTYEYELFHMKPGGSTQNMQKFFTHLVNHFASLVKIFTDEEMINKVLIIGTNLIRKWH</sequence>
<evidence type="ECO:0000313" key="1">
    <source>
        <dbReference type="EMBL" id="RDY05848.1"/>
    </source>
</evidence>
<dbReference type="Proteomes" id="UP000257109">
    <property type="component" value="Unassembled WGS sequence"/>
</dbReference>
<gene>
    <name evidence="1" type="ORF">CR513_10265</name>
</gene>
<reference evidence="1" key="1">
    <citation type="submission" date="2018-05" db="EMBL/GenBank/DDBJ databases">
        <title>Draft genome of Mucuna pruriens seed.</title>
        <authorList>
            <person name="Nnadi N.E."/>
            <person name="Vos R."/>
            <person name="Hasami M.H."/>
            <person name="Devisetty U.K."/>
            <person name="Aguiy J.C."/>
        </authorList>
    </citation>
    <scope>NUCLEOTIDE SEQUENCE [LARGE SCALE GENOMIC DNA]</scope>
    <source>
        <strain evidence="1">JCA_2017</strain>
    </source>
</reference>
<dbReference type="EMBL" id="QJKJ01001799">
    <property type="protein sequence ID" value="RDY05848.1"/>
    <property type="molecule type" value="Genomic_DNA"/>
</dbReference>
<comment type="caution">
    <text evidence="1">The sequence shown here is derived from an EMBL/GenBank/DDBJ whole genome shotgun (WGS) entry which is preliminary data.</text>
</comment>
<keyword evidence="2" id="KW-1185">Reference proteome</keyword>
<dbReference type="OrthoDB" id="1932348at2759"/>
<dbReference type="STRING" id="157652.A0A371HST6"/>
<accession>A0A371HST6</accession>
<feature type="non-terminal residue" evidence="1">
    <location>
        <position position="1"/>
    </location>
</feature>
<protein>
    <submittedName>
        <fullName evidence="1">Uncharacterized protein</fullName>
    </submittedName>
</protein>
<name>A0A371HST6_MUCPR</name>